<evidence type="ECO:0000256" key="6">
    <source>
        <dbReference type="SAM" id="MobiDB-lite"/>
    </source>
</evidence>
<feature type="transmembrane region" description="Helical" evidence="7">
    <location>
        <begin position="372"/>
        <end position="391"/>
    </location>
</feature>
<evidence type="ECO:0000256" key="7">
    <source>
        <dbReference type="SAM" id="Phobius"/>
    </source>
</evidence>
<feature type="transmembrane region" description="Helical" evidence="7">
    <location>
        <begin position="163"/>
        <end position="186"/>
    </location>
</feature>
<dbReference type="RefSeq" id="XP_031936346.1">
    <property type="nucleotide sequence ID" value="XM_032085433.1"/>
</dbReference>
<keyword evidence="9" id="KW-1185">Reference proteome</keyword>
<dbReference type="EMBL" id="ML736843">
    <property type="protein sequence ID" value="KAE8399027.1"/>
    <property type="molecule type" value="Genomic_DNA"/>
</dbReference>
<keyword evidence="3 7" id="KW-0812">Transmembrane</keyword>
<feature type="transmembrane region" description="Helical" evidence="7">
    <location>
        <begin position="138"/>
        <end position="157"/>
    </location>
</feature>
<evidence type="ECO:0000313" key="8">
    <source>
        <dbReference type="EMBL" id="KAE8399027.1"/>
    </source>
</evidence>
<feature type="compositionally biased region" description="Acidic residues" evidence="6">
    <location>
        <begin position="45"/>
        <end position="59"/>
    </location>
</feature>
<comment type="subcellular location">
    <subcellularLocation>
        <location evidence="1">Membrane</location>
        <topology evidence="1">Multi-pass membrane protein</topology>
    </subcellularLocation>
</comment>
<feature type="compositionally biased region" description="Polar residues" evidence="6">
    <location>
        <begin position="23"/>
        <end position="33"/>
    </location>
</feature>
<feature type="transmembrane region" description="Helical" evidence="7">
    <location>
        <begin position="423"/>
        <end position="443"/>
    </location>
</feature>
<dbReference type="Proteomes" id="UP000325579">
    <property type="component" value="Unassembled WGS sequence"/>
</dbReference>
<evidence type="ECO:0000256" key="1">
    <source>
        <dbReference type="ARBA" id="ARBA00004141"/>
    </source>
</evidence>
<dbReference type="InterPro" id="IPR036259">
    <property type="entry name" value="MFS_trans_sf"/>
</dbReference>
<organism evidence="8 9">
    <name type="scientific">Aspergillus pseudonomiae</name>
    <dbReference type="NCBI Taxonomy" id="1506151"/>
    <lineage>
        <taxon>Eukaryota</taxon>
        <taxon>Fungi</taxon>
        <taxon>Dikarya</taxon>
        <taxon>Ascomycota</taxon>
        <taxon>Pezizomycotina</taxon>
        <taxon>Eurotiomycetes</taxon>
        <taxon>Eurotiomycetidae</taxon>
        <taxon>Eurotiales</taxon>
        <taxon>Aspergillaceae</taxon>
        <taxon>Aspergillus</taxon>
        <taxon>Aspergillus subgen. Circumdati</taxon>
    </lineage>
</organism>
<dbReference type="PANTHER" id="PTHR23502:SF68">
    <property type="entry name" value="MULTIDRUG TRANSPORTER, PUTATIVE (AFU_ORTHOLOGUE AFUA_3G01120)-RELATED"/>
    <property type="match status" value="1"/>
</dbReference>
<evidence type="ECO:0000313" key="9">
    <source>
        <dbReference type="Proteomes" id="UP000325579"/>
    </source>
</evidence>
<proteinExistence type="inferred from homology"/>
<dbReference type="SUPFAM" id="SSF103473">
    <property type="entry name" value="MFS general substrate transporter"/>
    <property type="match status" value="1"/>
</dbReference>
<sequence>MNAGKESLNAEPTVPVAEPCQLPQDTPQPNLYLTNEVRRQREAEKDDPDVLDWDGPDDPDNPMNWSQLKKMAHIVLVAFLQLVANLASTMFAPASELVMEEFNFSSRALASLSVSIYVLGFAFGPLIWAPLSEVYGRLPVYISSTVIFLAFVLGSAFSTNLGMFMAFRFLSGCGGAAPLTCSGGTLADLIPQNQRGRWMALISIGPLMGPTVGPILGGFVGQYIGWRWSGVLLLAAVFILRESYAPIILLRRENQYRKAQGRPPLRADRTVLVTKLKRNMLRPFKLLLLSPIVLSLALYAAFSFGLLFLLFTTFSRVFKGQYGFSMSLNGLAYIGLGIGTLGGLIIQGQFSDKMMYVRAAKRGTDVKPEDRLPPMAYLCWTIPVGMFWYGWGASAKTHWVVPIIGTSFVGIGFIFIMNPSMTYLIDCFGPEAAASALAAHTILRSIAGAFLPLAGPSMYDSLGLGWGNSLLGFLGIAMIPIPWYLAMYGEKLRLKRNLML</sequence>
<evidence type="ECO:0000256" key="4">
    <source>
        <dbReference type="ARBA" id="ARBA00022989"/>
    </source>
</evidence>
<feature type="transmembrane region" description="Helical" evidence="7">
    <location>
        <begin position="71"/>
        <end position="92"/>
    </location>
</feature>
<dbReference type="CDD" id="cd17323">
    <property type="entry name" value="MFS_Tpo1_MDR_like"/>
    <property type="match status" value="1"/>
</dbReference>
<evidence type="ECO:0000256" key="5">
    <source>
        <dbReference type="ARBA" id="ARBA00023136"/>
    </source>
</evidence>
<dbReference type="Pfam" id="PF07690">
    <property type="entry name" value="MFS_1"/>
    <property type="match status" value="1"/>
</dbReference>
<dbReference type="GO" id="GO:0022857">
    <property type="term" value="F:transmembrane transporter activity"/>
    <property type="evidence" value="ECO:0007669"/>
    <property type="project" value="InterPro"/>
</dbReference>
<dbReference type="Gene3D" id="1.20.1250.20">
    <property type="entry name" value="MFS general substrate transporter like domains"/>
    <property type="match status" value="1"/>
</dbReference>
<feature type="transmembrane region" description="Helical" evidence="7">
    <location>
        <begin position="112"/>
        <end position="131"/>
    </location>
</feature>
<name>A0A5N7CYZ8_9EURO</name>
<gene>
    <name evidence="8" type="ORF">BDV37DRAFT_275656</name>
</gene>
<dbReference type="FunFam" id="1.20.1250.20:FF:000011">
    <property type="entry name" value="MFS multidrug transporter, putative"/>
    <property type="match status" value="1"/>
</dbReference>
<protein>
    <submittedName>
        <fullName evidence="8">Major facilitator superfamily domain-containing protein</fullName>
    </submittedName>
</protein>
<dbReference type="GO" id="GO:0016020">
    <property type="term" value="C:membrane"/>
    <property type="evidence" value="ECO:0007669"/>
    <property type="project" value="UniProtKB-SubCell"/>
</dbReference>
<dbReference type="GeneID" id="43670124"/>
<dbReference type="PROSITE" id="PS50850">
    <property type="entry name" value="MFS"/>
    <property type="match status" value="1"/>
</dbReference>
<accession>A0A5N7CYZ8</accession>
<feature type="transmembrane region" description="Helical" evidence="7">
    <location>
        <begin position="331"/>
        <end position="351"/>
    </location>
</feature>
<reference evidence="8 9" key="1">
    <citation type="submission" date="2019-04" db="EMBL/GenBank/DDBJ databases">
        <authorList>
            <consortium name="DOE Joint Genome Institute"/>
            <person name="Mondo S."/>
            <person name="Kjaerbolling I."/>
            <person name="Vesth T."/>
            <person name="Frisvad J.C."/>
            <person name="Nybo J.L."/>
            <person name="Theobald S."/>
            <person name="Kildgaard S."/>
            <person name="Isbrandt T."/>
            <person name="Kuo A."/>
            <person name="Sato A."/>
            <person name="Lyhne E.K."/>
            <person name="Kogle M.E."/>
            <person name="Wiebenga A."/>
            <person name="Kun R.S."/>
            <person name="Lubbers R.J."/>
            <person name="Makela M.R."/>
            <person name="Barry K."/>
            <person name="Chovatia M."/>
            <person name="Clum A."/>
            <person name="Daum C."/>
            <person name="Haridas S."/>
            <person name="He G."/>
            <person name="LaButti K."/>
            <person name="Lipzen A."/>
            <person name="Riley R."/>
            <person name="Salamov A."/>
            <person name="Simmons B.A."/>
            <person name="Magnuson J.K."/>
            <person name="Henrissat B."/>
            <person name="Mortensen U.H."/>
            <person name="Larsen T.O."/>
            <person name="Devries R.P."/>
            <person name="Grigoriev I.V."/>
            <person name="Machida M."/>
            <person name="Baker S.E."/>
            <person name="Andersen M.R."/>
            <person name="Cantor M.N."/>
            <person name="Hua S.X."/>
        </authorList>
    </citation>
    <scope>NUCLEOTIDE SEQUENCE [LARGE SCALE GENOMIC DNA]</scope>
    <source>
        <strain evidence="8 9">CBS 119388</strain>
    </source>
</reference>
<accession>A0A5N6HTD4</accession>
<keyword evidence="5 7" id="KW-0472">Membrane</keyword>
<feature type="transmembrane region" description="Helical" evidence="7">
    <location>
        <begin position="198"/>
        <end position="220"/>
    </location>
</feature>
<dbReference type="AlphaFoldDB" id="A0A5N7CYZ8"/>
<feature type="region of interest" description="Disordered" evidence="6">
    <location>
        <begin position="1"/>
        <end position="59"/>
    </location>
</feature>
<evidence type="ECO:0000256" key="3">
    <source>
        <dbReference type="ARBA" id="ARBA00022692"/>
    </source>
</evidence>
<comment type="similarity">
    <text evidence="2">Belongs to the major facilitator superfamily.</text>
</comment>
<feature type="transmembrane region" description="Helical" evidence="7">
    <location>
        <begin position="226"/>
        <end position="250"/>
    </location>
</feature>
<evidence type="ECO:0000256" key="2">
    <source>
        <dbReference type="ARBA" id="ARBA00008335"/>
    </source>
</evidence>
<dbReference type="PANTHER" id="PTHR23502">
    <property type="entry name" value="MAJOR FACILITATOR SUPERFAMILY"/>
    <property type="match status" value="1"/>
</dbReference>
<dbReference type="InterPro" id="IPR011701">
    <property type="entry name" value="MFS"/>
</dbReference>
<keyword evidence="4 7" id="KW-1133">Transmembrane helix</keyword>
<feature type="transmembrane region" description="Helical" evidence="7">
    <location>
        <begin position="463"/>
        <end position="486"/>
    </location>
</feature>
<dbReference type="OrthoDB" id="5296287at2759"/>
<dbReference type="InterPro" id="IPR020846">
    <property type="entry name" value="MFS_dom"/>
</dbReference>
<feature type="transmembrane region" description="Helical" evidence="7">
    <location>
        <begin position="397"/>
        <end position="416"/>
    </location>
</feature>
<feature type="transmembrane region" description="Helical" evidence="7">
    <location>
        <begin position="286"/>
        <end position="311"/>
    </location>
</feature>